<gene>
    <name evidence="3" type="ORF">DFH07DRAFT_275889</name>
</gene>
<dbReference type="EMBL" id="JARJLG010000242">
    <property type="protein sequence ID" value="KAJ7723960.1"/>
    <property type="molecule type" value="Genomic_DNA"/>
</dbReference>
<feature type="signal peptide" evidence="2">
    <location>
        <begin position="1"/>
        <end position="21"/>
    </location>
</feature>
<evidence type="ECO:0000256" key="2">
    <source>
        <dbReference type="SAM" id="SignalP"/>
    </source>
</evidence>
<feature type="region of interest" description="Disordered" evidence="1">
    <location>
        <begin position="68"/>
        <end position="101"/>
    </location>
</feature>
<dbReference type="Proteomes" id="UP001215280">
    <property type="component" value="Unassembled WGS sequence"/>
</dbReference>
<evidence type="ECO:0000313" key="3">
    <source>
        <dbReference type="EMBL" id="KAJ7723960.1"/>
    </source>
</evidence>
<protein>
    <submittedName>
        <fullName evidence="3">Uncharacterized protein</fullName>
    </submittedName>
</protein>
<organism evidence="3 4">
    <name type="scientific">Mycena maculata</name>
    <dbReference type="NCBI Taxonomy" id="230809"/>
    <lineage>
        <taxon>Eukaryota</taxon>
        <taxon>Fungi</taxon>
        <taxon>Dikarya</taxon>
        <taxon>Basidiomycota</taxon>
        <taxon>Agaricomycotina</taxon>
        <taxon>Agaricomycetes</taxon>
        <taxon>Agaricomycetidae</taxon>
        <taxon>Agaricales</taxon>
        <taxon>Marasmiineae</taxon>
        <taxon>Mycenaceae</taxon>
        <taxon>Mycena</taxon>
    </lineage>
</organism>
<proteinExistence type="predicted"/>
<comment type="caution">
    <text evidence="3">The sequence shown here is derived from an EMBL/GenBank/DDBJ whole genome shotgun (WGS) entry which is preliminary data.</text>
</comment>
<accession>A0AAD7MM72</accession>
<dbReference type="AlphaFoldDB" id="A0AAD7MM72"/>
<evidence type="ECO:0000313" key="4">
    <source>
        <dbReference type="Proteomes" id="UP001215280"/>
    </source>
</evidence>
<keyword evidence="2" id="KW-0732">Signal</keyword>
<feature type="compositionally biased region" description="Low complexity" evidence="1">
    <location>
        <begin position="68"/>
        <end position="99"/>
    </location>
</feature>
<keyword evidence="4" id="KW-1185">Reference proteome</keyword>
<evidence type="ECO:0000256" key="1">
    <source>
        <dbReference type="SAM" id="MobiDB-lite"/>
    </source>
</evidence>
<reference evidence="3" key="1">
    <citation type="submission" date="2023-03" db="EMBL/GenBank/DDBJ databases">
        <title>Massive genome expansion in bonnet fungi (Mycena s.s.) driven by repeated elements and novel gene families across ecological guilds.</title>
        <authorList>
            <consortium name="Lawrence Berkeley National Laboratory"/>
            <person name="Harder C.B."/>
            <person name="Miyauchi S."/>
            <person name="Viragh M."/>
            <person name="Kuo A."/>
            <person name="Thoen E."/>
            <person name="Andreopoulos B."/>
            <person name="Lu D."/>
            <person name="Skrede I."/>
            <person name="Drula E."/>
            <person name="Henrissat B."/>
            <person name="Morin E."/>
            <person name="Kohler A."/>
            <person name="Barry K."/>
            <person name="LaButti K."/>
            <person name="Morin E."/>
            <person name="Salamov A."/>
            <person name="Lipzen A."/>
            <person name="Mereny Z."/>
            <person name="Hegedus B."/>
            <person name="Baldrian P."/>
            <person name="Stursova M."/>
            <person name="Weitz H."/>
            <person name="Taylor A."/>
            <person name="Grigoriev I.V."/>
            <person name="Nagy L.G."/>
            <person name="Martin F."/>
            <person name="Kauserud H."/>
        </authorList>
    </citation>
    <scope>NUCLEOTIDE SEQUENCE</scope>
    <source>
        <strain evidence="3">CBHHK188m</strain>
    </source>
</reference>
<sequence length="257" mass="25693">MFISFYLATVTLAVLSISVGAIPNDLAARRVRTVTVTVTVAPSSSSAKATSSSSILSSVSSVSSLASSSVKPSTSAKSSTVKTKTSSVSSAKSSPSSVPNPTCPSGQFYSTVAPAGCKACPLGNSCSGTGNPVSCPRGYYQSYTGQNFCYGASSGRFTNVTGSVGACAVCCGWYTTQGVNPNFNTGDTIFKCPANAPNAGVGSGDGASGCSTQGRGCTPVATCTQAADGTCRAYLSLLAVDGDETDMILTATTTYFG</sequence>
<name>A0AAD7MM72_9AGAR</name>
<feature type="chain" id="PRO_5042044159" evidence="2">
    <location>
        <begin position="22"/>
        <end position="257"/>
    </location>
</feature>